<dbReference type="Gene3D" id="1.10.287.130">
    <property type="match status" value="1"/>
</dbReference>
<keyword evidence="6" id="KW-0902">Two-component regulatory system</keyword>
<dbReference type="Pfam" id="PF00512">
    <property type="entry name" value="HisKA"/>
    <property type="match status" value="1"/>
</dbReference>
<dbReference type="InterPro" id="IPR003661">
    <property type="entry name" value="HisK_dim/P_dom"/>
</dbReference>
<keyword evidence="3" id="KW-0597">Phosphoprotein</keyword>
<dbReference type="Gene3D" id="3.30.565.10">
    <property type="entry name" value="Histidine kinase-like ATPase, C-terminal domain"/>
    <property type="match status" value="1"/>
</dbReference>
<dbReference type="InterPro" id="IPR036097">
    <property type="entry name" value="HisK_dim/P_sf"/>
</dbReference>
<evidence type="ECO:0000259" key="9">
    <source>
        <dbReference type="PROSITE" id="PS50109"/>
    </source>
</evidence>
<dbReference type="InterPro" id="IPR050736">
    <property type="entry name" value="Sensor_HK_Regulatory"/>
</dbReference>
<organism evidence="10 11">
    <name type="scientific">Flavobacterium stagni</name>
    <dbReference type="NCBI Taxonomy" id="2506421"/>
    <lineage>
        <taxon>Bacteria</taxon>
        <taxon>Pseudomonadati</taxon>
        <taxon>Bacteroidota</taxon>
        <taxon>Flavobacteriia</taxon>
        <taxon>Flavobacteriales</taxon>
        <taxon>Flavobacteriaceae</taxon>
        <taxon>Flavobacterium</taxon>
    </lineage>
</organism>
<dbReference type="PANTHER" id="PTHR43711">
    <property type="entry name" value="TWO-COMPONENT HISTIDINE KINASE"/>
    <property type="match status" value="1"/>
</dbReference>
<evidence type="ECO:0000313" key="11">
    <source>
        <dbReference type="Proteomes" id="UP000289857"/>
    </source>
</evidence>
<dbReference type="CDD" id="cd00082">
    <property type="entry name" value="HisKA"/>
    <property type="match status" value="1"/>
</dbReference>
<dbReference type="SUPFAM" id="SSF55874">
    <property type="entry name" value="ATPase domain of HSP90 chaperone/DNA topoisomerase II/histidine kinase"/>
    <property type="match status" value="1"/>
</dbReference>
<dbReference type="EC" id="2.7.13.3" evidence="2"/>
<dbReference type="PROSITE" id="PS50109">
    <property type="entry name" value="HIS_KIN"/>
    <property type="match status" value="1"/>
</dbReference>
<dbReference type="GO" id="GO:0000155">
    <property type="term" value="F:phosphorelay sensor kinase activity"/>
    <property type="evidence" value="ECO:0007669"/>
    <property type="project" value="InterPro"/>
</dbReference>
<name>A0A4Q1KAG8_9FLAO</name>
<sequence length="468" mass="54063">MLSYKKIFAPHALPLFSVLIISGSLLIALNFFSIKVLSSIRAYVNGESHYSKAQKDASRYLISYLYTKDSYQWYLFQKEIAVPKGDGAGRVELMSTGDVTKVKEGLRAGRNHEDDLDDLIWVFNYFQRIPWVNKAINEWETGDLMIKELDELGQEIHHTIQHSTVSPALRNQYLKKIGNISDRLTINERNFSNTFGEGSRQIRDYLVLFDIFFVFVIIVSVSLYYRRLLQNLVNVNRQYDQKNKDLELVNKELDKFVYSASHDLRSPITSLQGLINIMKTEKNPDEIQNYLGLMKDVLDKQDQFIKDIVDYSRNKRQKIVLETIDLNELFEETIKQHLYILNNRSIQWDKNWEVTHLVADRLRLKIIFNNLVSNAIKYSDTSKETIVVGIAAEPTADAVLIKIWDNGIGIAADQLPKIFEMFYVTQNNNRGTGLGLYIVRDAIDNLNGRIEVTSEIGKGTTFHIYIPQ</sequence>
<keyword evidence="11" id="KW-1185">Reference proteome</keyword>
<evidence type="ECO:0000256" key="3">
    <source>
        <dbReference type="ARBA" id="ARBA00022553"/>
    </source>
</evidence>
<dbReference type="InterPro" id="IPR005467">
    <property type="entry name" value="His_kinase_dom"/>
</dbReference>
<dbReference type="Pfam" id="PF02518">
    <property type="entry name" value="HATPase_c"/>
    <property type="match status" value="1"/>
</dbReference>
<reference evidence="11" key="1">
    <citation type="submission" date="2019-01" db="EMBL/GenBank/DDBJ databases">
        <title>Cytophagaceae bacterium strain CAR-16.</title>
        <authorList>
            <person name="Chen W.-M."/>
        </authorList>
    </citation>
    <scope>NUCLEOTIDE SEQUENCE [LARGE SCALE GENOMIC DNA]</scope>
    <source>
        <strain evidence="11">WWJ-16</strain>
    </source>
</reference>
<accession>A0A4Q1KAG8</accession>
<keyword evidence="7" id="KW-0175">Coiled coil</keyword>
<comment type="catalytic activity">
    <reaction evidence="1">
        <text>ATP + protein L-histidine = ADP + protein N-phospho-L-histidine.</text>
        <dbReference type="EC" id="2.7.13.3"/>
    </reaction>
</comment>
<keyword evidence="8" id="KW-0812">Transmembrane</keyword>
<feature type="coiled-coil region" evidence="7">
    <location>
        <begin position="225"/>
        <end position="252"/>
    </location>
</feature>
<keyword evidence="8" id="KW-1133">Transmembrane helix</keyword>
<dbReference type="InterPro" id="IPR003594">
    <property type="entry name" value="HATPase_dom"/>
</dbReference>
<evidence type="ECO:0000256" key="1">
    <source>
        <dbReference type="ARBA" id="ARBA00000085"/>
    </source>
</evidence>
<keyword evidence="8" id="KW-0472">Membrane</keyword>
<evidence type="ECO:0000256" key="5">
    <source>
        <dbReference type="ARBA" id="ARBA00022777"/>
    </source>
</evidence>
<dbReference type="PANTHER" id="PTHR43711:SF1">
    <property type="entry name" value="HISTIDINE KINASE 1"/>
    <property type="match status" value="1"/>
</dbReference>
<gene>
    <name evidence="10" type="ORF">EQG61_05215</name>
</gene>
<feature type="domain" description="Histidine kinase" evidence="9">
    <location>
        <begin position="259"/>
        <end position="468"/>
    </location>
</feature>
<evidence type="ECO:0000313" key="10">
    <source>
        <dbReference type="EMBL" id="RXR23370.1"/>
    </source>
</evidence>
<proteinExistence type="predicted"/>
<comment type="caution">
    <text evidence="10">The sequence shown here is derived from an EMBL/GenBank/DDBJ whole genome shotgun (WGS) entry which is preliminary data.</text>
</comment>
<evidence type="ECO:0000256" key="2">
    <source>
        <dbReference type="ARBA" id="ARBA00012438"/>
    </source>
</evidence>
<feature type="transmembrane region" description="Helical" evidence="8">
    <location>
        <begin position="205"/>
        <end position="225"/>
    </location>
</feature>
<evidence type="ECO:0000256" key="8">
    <source>
        <dbReference type="SAM" id="Phobius"/>
    </source>
</evidence>
<dbReference type="SUPFAM" id="SSF47384">
    <property type="entry name" value="Homodimeric domain of signal transducing histidine kinase"/>
    <property type="match status" value="1"/>
</dbReference>
<keyword evidence="5 10" id="KW-0418">Kinase</keyword>
<dbReference type="EMBL" id="SBKN01000002">
    <property type="protein sequence ID" value="RXR23370.1"/>
    <property type="molecule type" value="Genomic_DNA"/>
</dbReference>
<evidence type="ECO:0000256" key="6">
    <source>
        <dbReference type="ARBA" id="ARBA00023012"/>
    </source>
</evidence>
<feature type="transmembrane region" description="Helical" evidence="8">
    <location>
        <begin position="12"/>
        <end position="32"/>
    </location>
</feature>
<dbReference type="CDD" id="cd00075">
    <property type="entry name" value="HATPase"/>
    <property type="match status" value="1"/>
</dbReference>
<dbReference type="Proteomes" id="UP000289857">
    <property type="component" value="Unassembled WGS sequence"/>
</dbReference>
<dbReference type="SMART" id="SM00388">
    <property type="entry name" value="HisKA"/>
    <property type="match status" value="1"/>
</dbReference>
<evidence type="ECO:0000256" key="4">
    <source>
        <dbReference type="ARBA" id="ARBA00022679"/>
    </source>
</evidence>
<dbReference type="InterPro" id="IPR036890">
    <property type="entry name" value="HATPase_C_sf"/>
</dbReference>
<dbReference type="OrthoDB" id="9781208at2"/>
<dbReference type="SMART" id="SM00387">
    <property type="entry name" value="HATPase_c"/>
    <property type="match status" value="1"/>
</dbReference>
<dbReference type="RefSeq" id="WP_129460850.1">
    <property type="nucleotide sequence ID" value="NZ_SBKN01000002.1"/>
</dbReference>
<dbReference type="InterPro" id="IPR004358">
    <property type="entry name" value="Sig_transdc_His_kin-like_C"/>
</dbReference>
<dbReference type="PRINTS" id="PR00344">
    <property type="entry name" value="BCTRLSENSOR"/>
</dbReference>
<keyword evidence="4" id="KW-0808">Transferase</keyword>
<evidence type="ECO:0000256" key="7">
    <source>
        <dbReference type="SAM" id="Coils"/>
    </source>
</evidence>
<protein>
    <recommendedName>
        <fullName evidence="2">histidine kinase</fullName>
        <ecNumber evidence="2">2.7.13.3</ecNumber>
    </recommendedName>
</protein>
<dbReference type="AlphaFoldDB" id="A0A4Q1KAG8"/>